<keyword evidence="9" id="KW-0032">Aminotransferase</keyword>
<protein>
    <recommendedName>
        <fullName evidence="2">8-amino-7-oxononanoate synthase</fullName>
    </recommendedName>
    <alternativeName>
        <fullName evidence="7">Alpha-oxoamine synthase</fullName>
    </alternativeName>
</protein>
<accession>A0A931BR02</accession>
<dbReference type="InterPro" id="IPR051446">
    <property type="entry name" value="HTH_trans_reg/aminotransferase"/>
</dbReference>
<reference evidence="9" key="1">
    <citation type="submission" date="2020-11" db="EMBL/GenBank/DDBJ databases">
        <authorList>
            <person name="Kim M.K."/>
        </authorList>
    </citation>
    <scope>NUCLEOTIDE SEQUENCE</scope>
    <source>
        <strain evidence="9">BT350</strain>
    </source>
</reference>
<dbReference type="SMART" id="SM00345">
    <property type="entry name" value="HTH_GNTR"/>
    <property type="match status" value="1"/>
</dbReference>
<keyword evidence="10" id="KW-1185">Reference proteome</keyword>
<dbReference type="Pfam" id="PF00155">
    <property type="entry name" value="Aminotran_1_2"/>
    <property type="match status" value="1"/>
</dbReference>
<dbReference type="InterPro" id="IPR036388">
    <property type="entry name" value="WH-like_DNA-bd_sf"/>
</dbReference>
<dbReference type="InterPro" id="IPR015422">
    <property type="entry name" value="PyrdxlP-dep_Trfase_small"/>
</dbReference>
<dbReference type="CDD" id="cd07377">
    <property type="entry name" value="WHTH_GntR"/>
    <property type="match status" value="1"/>
</dbReference>
<gene>
    <name evidence="9" type="ORF">I2H38_13715</name>
</gene>
<dbReference type="AlphaFoldDB" id="A0A931BR02"/>
<dbReference type="CDD" id="cd00609">
    <property type="entry name" value="AAT_like"/>
    <property type="match status" value="1"/>
</dbReference>
<comment type="caution">
    <text evidence="9">The sequence shown here is derived from an EMBL/GenBank/DDBJ whole genome shotgun (WGS) entry which is preliminary data.</text>
</comment>
<dbReference type="Gene3D" id="1.10.10.10">
    <property type="entry name" value="Winged helix-like DNA-binding domain superfamily/Winged helix DNA-binding domain"/>
    <property type="match status" value="1"/>
</dbReference>
<evidence type="ECO:0000256" key="1">
    <source>
        <dbReference type="ARBA" id="ARBA00005384"/>
    </source>
</evidence>
<dbReference type="RefSeq" id="WP_196272420.1">
    <property type="nucleotide sequence ID" value="NZ_JADQDO010000006.1"/>
</dbReference>
<dbReference type="InterPro" id="IPR036390">
    <property type="entry name" value="WH_DNA-bd_sf"/>
</dbReference>
<sequence length="463" mass="49984">MSVVSWLPRIESEGGPKYLAIADALLADIQSGRLKHGHRLPSQRTLAKELGVDLTTVTRAFNEARRQGLIEANTGKGSFVRARTAEQDGLAPTASPIIDLSMNMPPQPPEARLRERIQSGIANVLSTPHGLMHLHYQESAGAGPDRAAGARWLERRLGSVPVDRVMVVGGAQTALYAILRTLFQPGDALCAPFLTYPGLRAIAEQLKLRLVPVALDAEGLDPAAFEEICQRDKPRALYCVPTIHNPTTATMPLERREEVARIARRYRVSIIEDDAYGALPRAAPAPIASLAPDITWHIATLSKCVTPAMRTAYVVTPGFADTLRLAAEIRAMTFMVPPLMAALASQWILDGTLDATTAAIREESAARQVIARRSLHGLDFLAHPEGHHLWLTLPERWRQADLNIYARQSGLALVPSDAFAAGPGPAAIRVSLGAAPNRSVLERGLELLATVLSHGPSALSSIV</sequence>
<dbReference type="Gene3D" id="3.90.1150.10">
    <property type="entry name" value="Aspartate Aminotransferase, domain 1"/>
    <property type="match status" value="1"/>
</dbReference>
<dbReference type="Pfam" id="PF00392">
    <property type="entry name" value="GntR"/>
    <property type="match status" value="1"/>
</dbReference>
<evidence type="ECO:0000256" key="6">
    <source>
        <dbReference type="ARBA" id="ARBA00023163"/>
    </source>
</evidence>
<dbReference type="PROSITE" id="PS50949">
    <property type="entry name" value="HTH_GNTR"/>
    <property type="match status" value="1"/>
</dbReference>
<dbReference type="InterPro" id="IPR015424">
    <property type="entry name" value="PyrdxlP-dep_Trfase"/>
</dbReference>
<evidence type="ECO:0000256" key="5">
    <source>
        <dbReference type="ARBA" id="ARBA00023125"/>
    </source>
</evidence>
<keyword evidence="9" id="KW-0808">Transferase</keyword>
<dbReference type="PANTHER" id="PTHR46577:SF1">
    <property type="entry name" value="HTH-TYPE TRANSCRIPTIONAL REGULATORY PROTEIN GABR"/>
    <property type="match status" value="1"/>
</dbReference>
<feature type="domain" description="HTH gntR-type" evidence="8">
    <location>
        <begin position="15"/>
        <end position="83"/>
    </location>
</feature>
<evidence type="ECO:0000256" key="2">
    <source>
        <dbReference type="ARBA" id="ARBA00016004"/>
    </source>
</evidence>
<dbReference type="GO" id="GO:0003700">
    <property type="term" value="F:DNA-binding transcription factor activity"/>
    <property type="evidence" value="ECO:0007669"/>
    <property type="project" value="InterPro"/>
</dbReference>
<dbReference type="PANTHER" id="PTHR46577">
    <property type="entry name" value="HTH-TYPE TRANSCRIPTIONAL REGULATORY PROTEIN GABR"/>
    <property type="match status" value="1"/>
</dbReference>
<dbReference type="SUPFAM" id="SSF53383">
    <property type="entry name" value="PLP-dependent transferases"/>
    <property type="match status" value="1"/>
</dbReference>
<keyword evidence="3" id="KW-0663">Pyridoxal phosphate</keyword>
<dbReference type="InterPro" id="IPR015421">
    <property type="entry name" value="PyrdxlP-dep_Trfase_major"/>
</dbReference>
<dbReference type="EMBL" id="JADQDO010000006">
    <property type="protein sequence ID" value="MBF9234433.1"/>
    <property type="molecule type" value="Genomic_DNA"/>
</dbReference>
<evidence type="ECO:0000256" key="3">
    <source>
        <dbReference type="ARBA" id="ARBA00022898"/>
    </source>
</evidence>
<dbReference type="GO" id="GO:0030170">
    <property type="term" value="F:pyridoxal phosphate binding"/>
    <property type="evidence" value="ECO:0007669"/>
    <property type="project" value="InterPro"/>
</dbReference>
<evidence type="ECO:0000313" key="9">
    <source>
        <dbReference type="EMBL" id="MBF9234433.1"/>
    </source>
</evidence>
<comment type="similarity">
    <text evidence="1">In the C-terminal section; belongs to the class-I pyridoxal-phosphate-dependent aminotransferase family.</text>
</comment>
<evidence type="ECO:0000256" key="4">
    <source>
        <dbReference type="ARBA" id="ARBA00023015"/>
    </source>
</evidence>
<evidence type="ECO:0000313" key="10">
    <source>
        <dbReference type="Proteomes" id="UP000599312"/>
    </source>
</evidence>
<proteinExistence type="inferred from homology"/>
<dbReference type="InterPro" id="IPR004839">
    <property type="entry name" value="Aminotransferase_I/II_large"/>
</dbReference>
<evidence type="ECO:0000256" key="7">
    <source>
        <dbReference type="ARBA" id="ARBA00031658"/>
    </source>
</evidence>
<dbReference type="GO" id="GO:0008483">
    <property type="term" value="F:transaminase activity"/>
    <property type="evidence" value="ECO:0007669"/>
    <property type="project" value="UniProtKB-KW"/>
</dbReference>
<name>A0A931BR02_9HYPH</name>
<dbReference type="InterPro" id="IPR000524">
    <property type="entry name" value="Tscrpt_reg_HTH_GntR"/>
</dbReference>
<dbReference type="Proteomes" id="UP000599312">
    <property type="component" value="Unassembled WGS sequence"/>
</dbReference>
<organism evidence="9 10">
    <name type="scientific">Microvirga alba</name>
    <dbReference type="NCBI Taxonomy" id="2791025"/>
    <lineage>
        <taxon>Bacteria</taxon>
        <taxon>Pseudomonadati</taxon>
        <taxon>Pseudomonadota</taxon>
        <taxon>Alphaproteobacteria</taxon>
        <taxon>Hyphomicrobiales</taxon>
        <taxon>Methylobacteriaceae</taxon>
        <taxon>Microvirga</taxon>
    </lineage>
</organism>
<keyword evidence="6" id="KW-0804">Transcription</keyword>
<keyword evidence="4" id="KW-0805">Transcription regulation</keyword>
<evidence type="ECO:0000259" key="8">
    <source>
        <dbReference type="PROSITE" id="PS50949"/>
    </source>
</evidence>
<dbReference type="Gene3D" id="3.40.640.10">
    <property type="entry name" value="Type I PLP-dependent aspartate aminotransferase-like (Major domain)"/>
    <property type="match status" value="1"/>
</dbReference>
<keyword evidence="5" id="KW-0238">DNA-binding</keyword>
<dbReference type="GO" id="GO:0003677">
    <property type="term" value="F:DNA binding"/>
    <property type="evidence" value="ECO:0007669"/>
    <property type="project" value="UniProtKB-KW"/>
</dbReference>
<dbReference type="SUPFAM" id="SSF46785">
    <property type="entry name" value="Winged helix' DNA-binding domain"/>
    <property type="match status" value="1"/>
</dbReference>